<dbReference type="CDD" id="cd00067">
    <property type="entry name" value="GAL4"/>
    <property type="match status" value="1"/>
</dbReference>
<name>A0A1L9VSU8_ASPGL</name>
<comment type="subcellular location">
    <subcellularLocation>
        <location evidence="1">Nucleus</location>
    </subcellularLocation>
</comment>
<dbReference type="OrthoDB" id="4525710at2759"/>
<evidence type="ECO:0000313" key="8">
    <source>
        <dbReference type="EMBL" id="OJJ86975.1"/>
    </source>
</evidence>
<evidence type="ECO:0000256" key="2">
    <source>
        <dbReference type="ARBA" id="ARBA00023015"/>
    </source>
</evidence>
<keyword evidence="2" id="KW-0805">Transcription regulation</keyword>
<dbReference type="Pfam" id="PF00172">
    <property type="entry name" value="Zn_clus"/>
    <property type="match status" value="1"/>
</dbReference>
<feature type="region of interest" description="Disordered" evidence="6">
    <location>
        <begin position="85"/>
        <end position="107"/>
    </location>
</feature>
<protein>
    <recommendedName>
        <fullName evidence="7">Zn(2)-C6 fungal-type domain-containing protein</fullName>
    </recommendedName>
</protein>
<dbReference type="GeneID" id="34460474"/>
<dbReference type="EMBL" id="KV878891">
    <property type="protein sequence ID" value="OJJ86975.1"/>
    <property type="molecule type" value="Genomic_DNA"/>
</dbReference>
<sequence>MKQTTRTKGVKRRRTGCTRCRASHHKCDEKQPRCSRCQRLDLECELSDFIVPSNWCSSVQGAAAADEEERPNPASTWEVFNNSITPLPQVTSPKQPPASHTEPPSLDGDKVALIQEFQNGVGKWVDLFDDEQHFQRTVVKRTLESPLLMDAICALTARQVSMVNRAELWKSAAVQYYAESLHHLITTLGLPASSPEDTLSATILLSSYELLVLPGLDHRRHVSGALTLIKSYGCKASSQGLIGAAFWVYARQDLAMALVHECPTMLPPEEWGVSLAEQETREDRLGNKLIWLLAKIVAHTFGETDGRSIELLRDNRTSLMRELDAWFESLPVSFSGTTYGPPSPEGFVKRWFAIPSTAAAMCMYHLAYLLLLAEGCNASLSAQGDLQSDIDNHARSIASVTLSPISDGALVQAVQPLFYAAKHINSVGGKAKIWALLDRIESQLGFHTSDRIGQLQQQVKVC</sequence>
<feature type="domain" description="Zn(2)-C6 fungal-type" evidence="7">
    <location>
        <begin position="16"/>
        <end position="46"/>
    </location>
</feature>
<dbReference type="GO" id="GO:0045944">
    <property type="term" value="P:positive regulation of transcription by RNA polymerase II"/>
    <property type="evidence" value="ECO:0007669"/>
    <property type="project" value="TreeGrafter"/>
</dbReference>
<organism evidence="8 9">
    <name type="scientific">Aspergillus glaucus CBS 516.65</name>
    <dbReference type="NCBI Taxonomy" id="1160497"/>
    <lineage>
        <taxon>Eukaryota</taxon>
        <taxon>Fungi</taxon>
        <taxon>Dikarya</taxon>
        <taxon>Ascomycota</taxon>
        <taxon>Pezizomycotina</taxon>
        <taxon>Eurotiomycetes</taxon>
        <taxon>Eurotiomycetidae</taxon>
        <taxon>Eurotiales</taxon>
        <taxon>Aspergillaceae</taxon>
        <taxon>Aspergillus</taxon>
        <taxon>Aspergillus subgen. Aspergillus</taxon>
    </lineage>
</organism>
<keyword evidence="3" id="KW-0238">DNA-binding</keyword>
<dbReference type="InterPro" id="IPR001138">
    <property type="entry name" value="Zn2Cys6_DnaBD"/>
</dbReference>
<evidence type="ECO:0000313" key="9">
    <source>
        <dbReference type="Proteomes" id="UP000184300"/>
    </source>
</evidence>
<evidence type="ECO:0000256" key="1">
    <source>
        <dbReference type="ARBA" id="ARBA00004123"/>
    </source>
</evidence>
<dbReference type="PROSITE" id="PS00463">
    <property type="entry name" value="ZN2_CY6_FUNGAL_1"/>
    <property type="match status" value="1"/>
</dbReference>
<keyword evidence="4" id="KW-0804">Transcription</keyword>
<proteinExistence type="predicted"/>
<dbReference type="GO" id="GO:0005634">
    <property type="term" value="C:nucleus"/>
    <property type="evidence" value="ECO:0007669"/>
    <property type="project" value="UniProtKB-SubCell"/>
</dbReference>
<dbReference type="RefSeq" id="XP_022403664.1">
    <property type="nucleotide sequence ID" value="XM_022544213.1"/>
</dbReference>
<dbReference type="GO" id="GO:0008270">
    <property type="term" value="F:zinc ion binding"/>
    <property type="evidence" value="ECO:0007669"/>
    <property type="project" value="InterPro"/>
</dbReference>
<dbReference type="VEuPathDB" id="FungiDB:ASPGLDRAFT_32720"/>
<dbReference type="PANTHER" id="PTHR37534:SF9">
    <property type="entry name" value="ZN(II)2CYS6 TRANSCRIPTION FACTOR (EUROFUNG)"/>
    <property type="match status" value="1"/>
</dbReference>
<evidence type="ECO:0000256" key="6">
    <source>
        <dbReference type="SAM" id="MobiDB-lite"/>
    </source>
</evidence>
<evidence type="ECO:0000256" key="3">
    <source>
        <dbReference type="ARBA" id="ARBA00023125"/>
    </source>
</evidence>
<evidence type="ECO:0000256" key="4">
    <source>
        <dbReference type="ARBA" id="ARBA00023163"/>
    </source>
</evidence>
<gene>
    <name evidence="8" type="ORF">ASPGLDRAFT_32720</name>
</gene>
<dbReference type="Gene3D" id="4.10.240.10">
    <property type="entry name" value="Zn(2)-C6 fungal-type DNA-binding domain"/>
    <property type="match status" value="1"/>
</dbReference>
<dbReference type="GO" id="GO:0000981">
    <property type="term" value="F:DNA-binding transcription factor activity, RNA polymerase II-specific"/>
    <property type="evidence" value="ECO:0007669"/>
    <property type="project" value="InterPro"/>
</dbReference>
<dbReference type="GO" id="GO:0000976">
    <property type="term" value="F:transcription cis-regulatory region binding"/>
    <property type="evidence" value="ECO:0007669"/>
    <property type="project" value="TreeGrafter"/>
</dbReference>
<accession>A0A1L9VSU8</accession>
<dbReference type="Pfam" id="PF11951">
    <property type="entry name" value="Fungal_trans_2"/>
    <property type="match status" value="1"/>
</dbReference>
<dbReference type="InterPro" id="IPR036864">
    <property type="entry name" value="Zn2-C6_fun-type_DNA-bd_sf"/>
</dbReference>
<dbReference type="SUPFAM" id="SSF57701">
    <property type="entry name" value="Zn2/Cys6 DNA-binding domain"/>
    <property type="match status" value="1"/>
</dbReference>
<dbReference type="PROSITE" id="PS50048">
    <property type="entry name" value="ZN2_CY6_FUNGAL_2"/>
    <property type="match status" value="1"/>
</dbReference>
<dbReference type="PANTHER" id="PTHR37534">
    <property type="entry name" value="TRANSCRIPTIONAL ACTIVATOR PROTEIN UGA3"/>
    <property type="match status" value="1"/>
</dbReference>
<evidence type="ECO:0000259" key="7">
    <source>
        <dbReference type="PROSITE" id="PS50048"/>
    </source>
</evidence>
<keyword evidence="9" id="KW-1185">Reference proteome</keyword>
<keyword evidence="5" id="KW-0539">Nucleus</keyword>
<dbReference type="InterPro" id="IPR021858">
    <property type="entry name" value="Fun_TF"/>
</dbReference>
<dbReference type="SMART" id="SM00066">
    <property type="entry name" value="GAL4"/>
    <property type="match status" value="1"/>
</dbReference>
<dbReference type="CDD" id="cd12148">
    <property type="entry name" value="fungal_TF_MHR"/>
    <property type="match status" value="1"/>
</dbReference>
<reference evidence="9" key="1">
    <citation type="journal article" date="2017" name="Genome Biol.">
        <title>Comparative genomics reveals high biological diversity and specific adaptations in the industrially and medically important fungal genus Aspergillus.</title>
        <authorList>
            <person name="de Vries R.P."/>
            <person name="Riley R."/>
            <person name="Wiebenga A."/>
            <person name="Aguilar-Osorio G."/>
            <person name="Amillis S."/>
            <person name="Uchima C.A."/>
            <person name="Anderluh G."/>
            <person name="Asadollahi M."/>
            <person name="Askin M."/>
            <person name="Barry K."/>
            <person name="Battaglia E."/>
            <person name="Bayram O."/>
            <person name="Benocci T."/>
            <person name="Braus-Stromeyer S.A."/>
            <person name="Caldana C."/>
            <person name="Canovas D."/>
            <person name="Cerqueira G.C."/>
            <person name="Chen F."/>
            <person name="Chen W."/>
            <person name="Choi C."/>
            <person name="Clum A."/>
            <person name="Dos Santos R.A."/>
            <person name="Damasio A.R."/>
            <person name="Diallinas G."/>
            <person name="Emri T."/>
            <person name="Fekete E."/>
            <person name="Flipphi M."/>
            <person name="Freyberg S."/>
            <person name="Gallo A."/>
            <person name="Gournas C."/>
            <person name="Habgood R."/>
            <person name="Hainaut M."/>
            <person name="Harispe M.L."/>
            <person name="Henrissat B."/>
            <person name="Hilden K.S."/>
            <person name="Hope R."/>
            <person name="Hossain A."/>
            <person name="Karabika E."/>
            <person name="Karaffa L."/>
            <person name="Karanyi Z."/>
            <person name="Krasevec N."/>
            <person name="Kuo A."/>
            <person name="Kusch H."/>
            <person name="LaButti K."/>
            <person name="Lagendijk E.L."/>
            <person name="Lapidus A."/>
            <person name="Levasseur A."/>
            <person name="Lindquist E."/>
            <person name="Lipzen A."/>
            <person name="Logrieco A.F."/>
            <person name="MacCabe A."/>
            <person name="Maekelae M.R."/>
            <person name="Malavazi I."/>
            <person name="Melin P."/>
            <person name="Meyer V."/>
            <person name="Mielnichuk N."/>
            <person name="Miskei M."/>
            <person name="Molnar A.P."/>
            <person name="Mule G."/>
            <person name="Ngan C.Y."/>
            <person name="Orejas M."/>
            <person name="Orosz E."/>
            <person name="Ouedraogo J.P."/>
            <person name="Overkamp K.M."/>
            <person name="Park H.-S."/>
            <person name="Perrone G."/>
            <person name="Piumi F."/>
            <person name="Punt P.J."/>
            <person name="Ram A.F."/>
            <person name="Ramon A."/>
            <person name="Rauscher S."/>
            <person name="Record E."/>
            <person name="Riano-Pachon D.M."/>
            <person name="Robert V."/>
            <person name="Roehrig J."/>
            <person name="Ruller R."/>
            <person name="Salamov A."/>
            <person name="Salih N.S."/>
            <person name="Samson R.A."/>
            <person name="Sandor E."/>
            <person name="Sanguinetti M."/>
            <person name="Schuetze T."/>
            <person name="Sepcic K."/>
            <person name="Shelest E."/>
            <person name="Sherlock G."/>
            <person name="Sophianopoulou V."/>
            <person name="Squina F.M."/>
            <person name="Sun H."/>
            <person name="Susca A."/>
            <person name="Todd R.B."/>
            <person name="Tsang A."/>
            <person name="Unkles S.E."/>
            <person name="van de Wiele N."/>
            <person name="van Rossen-Uffink D."/>
            <person name="Oliveira J.V."/>
            <person name="Vesth T.C."/>
            <person name="Visser J."/>
            <person name="Yu J.-H."/>
            <person name="Zhou M."/>
            <person name="Andersen M.R."/>
            <person name="Archer D.B."/>
            <person name="Baker S.E."/>
            <person name="Benoit I."/>
            <person name="Brakhage A.A."/>
            <person name="Braus G.H."/>
            <person name="Fischer R."/>
            <person name="Frisvad J.C."/>
            <person name="Goldman G.H."/>
            <person name="Houbraken J."/>
            <person name="Oakley B."/>
            <person name="Pocsi I."/>
            <person name="Scazzocchio C."/>
            <person name="Seiboth B."/>
            <person name="vanKuyk P.A."/>
            <person name="Wortman J."/>
            <person name="Dyer P.S."/>
            <person name="Grigoriev I.V."/>
        </authorList>
    </citation>
    <scope>NUCLEOTIDE SEQUENCE [LARGE SCALE GENOMIC DNA]</scope>
    <source>
        <strain evidence="9">CBS 516.65</strain>
    </source>
</reference>
<dbReference type="AlphaFoldDB" id="A0A1L9VSU8"/>
<dbReference type="Proteomes" id="UP000184300">
    <property type="component" value="Unassembled WGS sequence"/>
</dbReference>
<evidence type="ECO:0000256" key="5">
    <source>
        <dbReference type="ARBA" id="ARBA00023242"/>
    </source>
</evidence>